<keyword evidence="1" id="KW-0472">Membrane</keyword>
<feature type="transmembrane region" description="Helical" evidence="1">
    <location>
        <begin position="73"/>
        <end position="97"/>
    </location>
</feature>
<evidence type="ECO:0000313" key="3">
    <source>
        <dbReference type="Proteomes" id="UP000825701"/>
    </source>
</evidence>
<feature type="transmembrane region" description="Helical" evidence="1">
    <location>
        <begin position="155"/>
        <end position="173"/>
    </location>
</feature>
<dbReference type="KEGG" id="cmet:K6K41_04910"/>
<keyword evidence="1" id="KW-1133">Transmembrane helix</keyword>
<dbReference type="Proteomes" id="UP000825701">
    <property type="component" value="Chromosome"/>
</dbReference>
<protein>
    <submittedName>
        <fullName evidence="2">Uncharacterized protein</fullName>
    </submittedName>
</protein>
<reference evidence="2" key="1">
    <citation type="submission" date="2021-08" db="EMBL/GenBank/DDBJ databases">
        <authorList>
            <person name="Zhang H."/>
            <person name="Xu M."/>
            <person name="Yu Z."/>
            <person name="Yang L."/>
            <person name="Cai Y."/>
        </authorList>
    </citation>
    <scope>NUCLEOTIDE SEQUENCE</scope>
    <source>
        <strain evidence="2">CHL1</strain>
    </source>
</reference>
<dbReference type="AlphaFoldDB" id="A0A9E6RCY6"/>
<evidence type="ECO:0000313" key="2">
    <source>
        <dbReference type="EMBL" id="QZO00958.1"/>
    </source>
</evidence>
<dbReference type="EMBL" id="CP081869">
    <property type="protein sequence ID" value="QZO00958.1"/>
    <property type="molecule type" value="Genomic_DNA"/>
</dbReference>
<accession>A0A9E6RCY6</accession>
<proteinExistence type="predicted"/>
<keyword evidence="3" id="KW-1185">Reference proteome</keyword>
<name>A0A9E6RCY6_9HYPH</name>
<organism evidence="2 3">
    <name type="scientific">Chenggangzhangella methanolivorans</name>
    <dbReference type="NCBI Taxonomy" id="1437009"/>
    <lineage>
        <taxon>Bacteria</taxon>
        <taxon>Pseudomonadati</taxon>
        <taxon>Pseudomonadota</taxon>
        <taxon>Alphaproteobacteria</taxon>
        <taxon>Hyphomicrobiales</taxon>
        <taxon>Methylopilaceae</taxon>
        <taxon>Chenggangzhangella</taxon>
    </lineage>
</organism>
<dbReference type="RefSeq" id="WP_261404173.1">
    <property type="nucleotide sequence ID" value="NZ_CP081869.1"/>
</dbReference>
<gene>
    <name evidence="2" type="ORF">K6K41_04910</name>
</gene>
<keyword evidence="1" id="KW-0812">Transmembrane</keyword>
<sequence length="177" mass="17645">MASNDPRSANVMADVISSEIVKDPNFVTTLGQPQVLQGLVDKSIAQTDGANSLALKKTEADRDLTQAYADSRVYLIAVTALSLVSVIVVVAIGFLAWRQVGPLIAETAAAVDPAAGAPGAAPAAAGGAAAPDPDAAADKLVEAAQRLVIAIPDGLVALGSAAIGALAGLLGPLSSRR</sequence>
<evidence type="ECO:0000256" key="1">
    <source>
        <dbReference type="SAM" id="Phobius"/>
    </source>
</evidence>